<dbReference type="Proteomes" id="UP001175227">
    <property type="component" value="Unassembled WGS sequence"/>
</dbReference>
<name>A0AA39NZH5_9AGAR</name>
<dbReference type="AlphaFoldDB" id="A0AA39NZH5"/>
<sequence length="128" mass="14240">IITKSRVRGVVLRSVSRHAEPEAIGLSLAVTTPAQTRYYVTVETCITYCGWQLSIREAPASDRFGGCGSILGTNDIYHCGHSVFPATGEYRRKGVVVILRWFYIMENTNAPGPKLKVNRVHKTEMSPE</sequence>
<gene>
    <name evidence="1" type="ORF">IW261DRAFT_1341769</name>
</gene>
<proteinExistence type="predicted"/>
<evidence type="ECO:0000313" key="2">
    <source>
        <dbReference type="Proteomes" id="UP001175227"/>
    </source>
</evidence>
<accession>A0AA39NZH5</accession>
<feature type="non-terminal residue" evidence="1">
    <location>
        <position position="1"/>
    </location>
</feature>
<protein>
    <submittedName>
        <fullName evidence="1">Uncharacterized protein</fullName>
    </submittedName>
</protein>
<evidence type="ECO:0000313" key="1">
    <source>
        <dbReference type="EMBL" id="KAK0474233.1"/>
    </source>
</evidence>
<comment type="caution">
    <text evidence="1">The sequence shown here is derived from an EMBL/GenBank/DDBJ whole genome shotgun (WGS) entry which is preliminary data.</text>
</comment>
<dbReference type="Gene3D" id="3.40.140.10">
    <property type="entry name" value="Cytidine Deaminase, domain 2"/>
    <property type="match status" value="1"/>
</dbReference>
<dbReference type="EMBL" id="JAUEPR010000028">
    <property type="protein sequence ID" value="KAK0474233.1"/>
    <property type="molecule type" value="Genomic_DNA"/>
</dbReference>
<organism evidence="1 2">
    <name type="scientific">Armillaria novae-zelandiae</name>
    <dbReference type="NCBI Taxonomy" id="153914"/>
    <lineage>
        <taxon>Eukaryota</taxon>
        <taxon>Fungi</taxon>
        <taxon>Dikarya</taxon>
        <taxon>Basidiomycota</taxon>
        <taxon>Agaricomycotina</taxon>
        <taxon>Agaricomycetes</taxon>
        <taxon>Agaricomycetidae</taxon>
        <taxon>Agaricales</taxon>
        <taxon>Marasmiineae</taxon>
        <taxon>Physalacriaceae</taxon>
        <taxon>Armillaria</taxon>
    </lineage>
</organism>
<keyword evidence="2" id="KW-1185">Reference proteome</keyword>
<reference evidence="1" key="1">
    <citation type="submission" date="2023-06" db="EMBL/GenBank/DDBJ databases">
        <authorList>
            <consortium name="Lawrence Berkeley National Laboratory"/>
            <person name="Ahrendt S."/>
            <person name="Sahu N."/>
            <person name="Indic B."/>
            <person name="Wong-Bajracharya J."/>
            <person name="Merenyi Z."/>
            <person name="Ke H.-M."/>
            <person name="Monk M."/>
            <person name="Kocsube S."/>
            <person name="Drula E."/>
            <person name="Lipzen A."/>
            <person name="Balint B."/>
            <person name="Henrissat B."/>
            <person name="Andreopoulos B."/>
            <person name="Martin F.M."/>
            <person name="Harder C.B."/>
            <person name="Rigling D."/>
            <person name="Ford K.L."/>
            <person name="Foster G.D."/>
            <person name="Pangilinan J."/>
            <person name="Papanicolaou A."/>
            <person name="Barry K."/>
            <person name="LaButti K."/>
            <person name="Viragh M."/>
            <person name="Koriabine M."/>
            <person name="Yan M."/>
            <person name="Riley R."/>
            <person name="Champramary S."/>
            <person name="Plett K.L."/>
            <person name="Tsai I.J."/>
            <person name="Slot J."/>
            <person name="Sipos G."/>
            <person name="Plett J."/>
            <person name="Nagy L.G."/>
            <person name="Grigoriev I.V."/>
        </authorList>
    </citation>
    <scope>NUCLEOTIDE SEQUENCE</scope>
    <source>
        <strain evidence="1">ICMP 16352</strain>
    </source>
</reference>